<keyword evidence="1" id="KW-1133">Transmembrane helix</keyword>
<keyword evidence="1" id="KW-0812">Transmembrane</keyword>
<accession>J8ZW13</accession>
<comment type="caution">
    <text evidence="2">The sequence shown here is derived from an EMBL/GenBank/DDBJ whole genome shotgun (WGS) entry which is preliminary data.</text>
</comment>
<feature type="transmembrane region" description="Helical" evidence="1">
    <location>
        <begin position="9"/>
        <end position="27"/>
    </location>
</feature>
<feature type="transmembrane region" description="Helical" evidence="1">
    <location>
        <begin position="56"/>
        <end position="77"/>
    </location>
</feature>
<organism evidence="2 3">
    <name type="scientific">Edhazardia aedis (strain USNM 41457)</name>
    <name type="common">Microsporidian parasite</name>
    <dbReference type="NCBI Taxonomy" id="1003232"/>
    <lineage>
        <taxon>Eukaryota</taxon>
        <taxon>Fungi</taxon>
        <taxon>Fungi incertae sedis</taxon>
        <taxon>Microsporidia</taxon>
        <taxon>Edhazardia</taxon>
    </lineage>
</organism>
<keyword evidence="3" id="KW-1185">Reference proteome</keyword>
<evidence type="ECO:0000313" key="3">
    <source>
        <dbReference type="Proteomes" id="UP000003163"/>
    </source>
</evidence>
<feature type="non-terminal residue" evidence="2">
    <location>
        <position position="1"/>
    </location>
</feature>
<evidence type="ECO:0000313" key="2">
    <source>
        <dbReference type="EMBL" id="EJW03868.1"/>
    </source>
</evidence>
<dbReference type="VEuPathDB" id="MicrosporidiaDB:EDEG_01839"/>
<feature type="transmembrane region" description="Helical" evidence="1">
    <location>
        <begin position="209"/>
        <end position="230"/>
    </location>
</feature>
<keyword evidence="1" id="KW-0472">Membrane</keyword>
<proteinExistence type="predicted"/>
<protein>
    <submittedName>
        <fullName evidence="2">Uncharacterized protein</fullName>
    </submittedName>
</protein>
<reference evidence="2 3" key="1">
    <citation type="submission" date="2011-08" db="EMBL/GenBank/DDBJ databases">
        <authorList>
            <person name="Liu Z.J."/>
            <person name="Shi F.L."/>
            <person name="Lu J.Q."/>
            <person name="Li M."/>
            <person name="Wang Z.L."/>
        </authorList>
    </citation>
    <scope>NUCLEOTIDE SEQUENCE [LARGE SCALE GENOMIC DNA]</scope>
    <source>
        <strain evidence="2 3">USNM 41457</strain>
    </source>
</reference>
<name>J8ZW13_EDHAE</name>
<evidence type="ECO:0000256" key="1">
    <source>
        <dbReference type="SAM" id="Phobius"/>
    </source>
</evidence>
<dbReference type="InParanoid" id="J8ZW13"/>
<dbReference type="HOGENOM" id="CLU_1170626_0_0_1"/>
<reference evidence="3" key="2">
    <citation type="submission" date="2015-07" db="EMBL/GenBank/DDBJ databases">
        <title>Contrasting host-pathogen interactions and genome evolution in two generalist and specialist microsporidian pathogens of mosquitoes.</title>
        <authorList>
            <consortium name="The Broad Institute Genomics Platform"/>
            <consortium name="The Broad Institute Genome Sequencing Center for Infectious Disease"/>
            <person name="Cuomo C.A."/>
            <person name="Sanscrainte N.D."/>
            <person name="Goldberg J.M."/>
            <person name="Heiman D."/>
            <person name="Young S."/>
            <person name="Zeng Q."/>
            <person name="Becnel J.J."/>
            <person name="Birren B.W."/>
        </authorList>
    </citation>
    <scope>NUCLEOTIDE SEQUENCE [LARGE SCALE GENOMIC DNA]</scope>
    <source>
        <strain evidence="3">USNM 41457</strain>
    </source>
</reference>
<feature type="transmembrane region" description="Helical" evidence="1">
    <location>
        <begin position="97"/>
        <end position="116"/>
    </location>
</feature>
<sequence>MNLMISKKNVVLAIIQTIFSLLMIYALGLHKTMPLHCLAIGLYTPLELFRKEKNFGFLHIPLQAFFNHSSALLGTFVAQNLSHFDMSSVNWKFSSSFQILGFVMAVLYFVSMLCISNFSLNRSNNLKYFLRCLLIFLMFSWRGITSFILDGFSSNEFGYTSVLVTLCFFIFNKIYNKNSEEISNENREISFHDVLGLLIFFLIPFDKEFMSIGLILMKFIRNIAVEFFIYNNNQISS</sequence>
<dbReference type="EMBL" id="AFBI03000029">
    <property type="protein sequence ID" value="EJW03868.1"/>
    <property type="molecule type" value="Genomic_DNA"/>
</dbReference>
<gene>
    <name evidence="2" type="ORF">EDEG_01839</name>
</gene>
<dbReference type="Proteomes" id="UP000003163">
    <property type="component" value="Unassembled WGS sequence"/>
</dbReference>
<feature type="transmembrane region" description="Helical" evidence="1">
    <location>
        <begin position="157"/>
        <end position="175"/>
    </location>
</feature>
<dbReference type="AlphaFoldDB" id="J8ZW13"/>
<feature type="transmembrane region" description="Helical" evidence="1">
    <location>
        <begin position="187"/>
        <end position="203"/>
    </location>
</feature>
<feature type="transmembrane region" description="Helical" evidence="1">
    <location>
        <begin position="128"/>
        <end position="145"/>
    </location>
</feature>